<feature type="region of interest" description="Disordered" evidence="1">
    <location>
        <begin position="178"/>
        <end position="202"/>
    </location>
</feature>
<evidence type="ECO:0000313" key="3">
    <source>
        <dbReference type="Proteomes" id="UP000322873"/>
    </source>
</evidence>
<comment type="caution">
    <text evidence="2">The sequence shown here is derived from an EMBL/GenBank/DDBJ whole genome shotgun (WGS) entry which is preliminary data.</text>
</comment>
<evidence type="ECO:0000313" key="2">
    <source>
        <dbReference type="EMBL" id="KAA8570429.1"/>
    </source>
</evidence>
<dbReference type="AlphaFoldDB" id="A0A5M9JQX7"/>
<evidence type="ECO:0000256" key="1">
    <source>
        <dbReference type="SAM" id="MobiDB-lite"/>
    </source>
</evidence>
<reference evidence="2 3" key="1">
    <citation type="submission" date="2019-06" db="EMBL/GenBank/DDBJ databases">
        <title>Genome Sequence of the Brown Rot Fungal Pathogen Monilinia fructicola.</title>
        <authorList>
            <person name="De Miccolis Angelini R.M."/>
            <person name="Landi L."/>
            <person name="Abate D."/>
            <person name="Pollastro S."/>
            <person name="Romanazzi G."/>
            <person name="Faretra F."/>
        </authorList>
    </citation>
    <scope>NUCLEOTIDE SEQUENCE [LARGE SCALE GENOMIC DNA]</scope>
    <source>
        <strain evidence="2 3">Mfrc123</strain>
    </source>
</reference>
<dbReference type="EMBL" id="VICG01000007">
    <property type="protein sequence ID" value="KAA8570429.1"/>
    <property type="molecule type" value="Genomic_DNA"/>
</dbReference>
<feature type="compositionally biased region" description="Acidic residues" evidence="1">
    <location>
        <begin position="188"/>
        <end position="202"/>
    </location>
</feature>
<organism evidence="2 3">
    <name type="scientific">Monilinia fructicola</name>
    <name type="common">Brown rot fungus</name>
    <name type="synonym">Ciboria fructicola</name>
    <dbReference type="NCBI Taxonomy" id="38448"/>
    <lineage>
        <taxon>Eukaryota</taxon>
        <taxon>Fungi</taxon>
        <taxon>Dikarya</taxon>
        <taxon>Ascomycota</taxon>
        <taxon>Pezizomycotina</taxon>
        <taxon>Leotiomycetes</taxon>
        <taxon>Helotiales</taxon>
        <taxon>Sclerotiniaceae</taxon>
        <taxon>Monilinia</taxon>
    </lineage>
</organism>
<protein>
    <submittedName>
        <fullName evidence="2">Uncharacterized protein</fullName>
    </submittedName>
</protein>
<accession>A0A5M9JQX7</accession>
<feature type="compositionally biased region" description="Basic and acidic residues" evidence="1">
    <location>
        <begin position="178"/>
        <end position="187"/>
    </location>
</feature>
<keyword evidence="3" id="KW-1185">Reference proteome</keyword>
<sequence>MYTRRVFEGKRAGVGVEEAGNGACALTGTANKRRGVDKGRKQMWCKTKTCNRPANSLKRNIEGWKEGEFLRPILKPWKLSTNDSIYRCLFSSFSSCRLDFIELNFAYQFFKCNQIDSYLILLLVACCLWSVEIERCVEDGEKWMKLTKSLDFEGSGNSNCSMNRVDLYFPLLLQEEKEEKEEKKENLEVEEGEVEEKEEAVK</sequence>
<name>A0A5M9JQX7_MONFR</name>
<dbReference type="Proteomes" id="UP000322873">
    <property type="component" value="Unassembled WGS sequence"/>
</dbReference>
<proteinExistence type="predicted"/>
<gene>
    <name evidence="2" type="ORF">EYC84_002715</name>
</gene>